<sequence length="170" mass="18721">MPVISIQSTHHSHHNNTNTNPIMSKSTFLTTLLMAALLVSTATAHPHPYPRELPPDNPKATLTYANNAGTVELSVQGTHDIVAKACKEMPSDQGVVYAEVLTRYVTWNQRQAYHLVLFPSSGCKERDPATGEYLAAARILTYDGQGQELRDENGKAFVPKSYGLQPAYRV</sequence>
<feature type="signal peptide" evidence="2">
    <location>
        <begin position="1"/>
        <end position="44"/>
    </location>
</feature>
<proteinExistence type="predicted"/>
<comment type="caution">
    <text evidence="3">The sequence shown here is derived from an EMBL/GenBank/DDBJ whole genome shotgun (WGS) entry which is preliminary data.</text>
</comment>
<name>A0A1Y2HRW7_9FUNG</name>
<feature type="chain" id="PRO_5012169329" evidence="2">
    <location>
        <begin position="45"/>
        <end position="170"/>
    </location>
</feature>
<keyword evidence="4" id="KW-1185">Reference proteome</keyword>
<accession>A0A1Y2HRW7</accession>
<evidence type="ECO:0000256" key="1">
    <source>
        <dbReference type="SAM" id="MobiDB-lite"/>
    </source>
</evidence>
<evidence type="ECO:0000313" key="3">
    <source>
        <dbReference type="EMBL" id="ORZ35872.1"/>
    </source>
</evidence>
<evidence type="ECO:0000313" key="4">
    <source>
        <dbReference type="Proteomes" id="UP000193411"/>
    </source>
</evidence>
<organism evidence="3 4">
    <name type="scientific">Catenaria anguillulae PL171</name>
    <dbReference type="NCBI Taxonomy" id="765915"/>
    <lineage>
        <taxon>Eukaryota</taxon>
        <taxon>Fungi</taxon>
        <taxon>Fungi incertae sedis</taxon>
        <taxon>Blastocladiomycota</taxon>
        <taxon>Blastocladiomycetes</taxon>
        <taxon>Blastocladiales</taxon>
        <taxon>Catenariaceae</taxon>
        <taxon>Catenaria</taxon>
    </lineage>
</organism>
<dbReference type="AlphaFoldDB" id="A0A1Y2HRW7"/>
<dbReference type="EMBL" id="MCFL01000020">
    <property type="protein sequence ID" value="ORZ35872.1"/>
    <property type="molecule type" value="Genomic_DNA"/>
</dbReference>
<reference evidence="3 4" key="1">
    <citation type="submission" date="2016-07" db="EMBL/GenBank/DDBJ databases">
        <title>Pervasive Adenine N6-methylation of Active Genes in Fungi.</title>
        <authorList>
            <consortium name="DOE Joint Genome Institute"/>
            <person name="Mondo S.J."/>
            <person name="Dannebaum R.O."/>
            <person name="Kuo R.C."/>
            <person name="Labutti K."/>
            <person name="Haridas S."/>
            <person name="Kuo A."/>
            <person name="Salamov A."/>
            <person name="Ahrendt S.R."/>
            <person name="Lipzen A."/>
            <person name="Sullivan W."/>
            <person name="Andreopoulos W.B."/>
            <person name="Clum A."/>
            <person name="Lindquist E."/>
            <person name="Daum C."/>
            <person name="Ramamoorthy G.K."/>
            <person name="Gryganskyi A."/>
            <person name="Culley D."/>
            <person name="Magnuson J.K."/>
            <person name="James T.Y."/>
            <person name="O'Malley M.A."/>
            <person name="Stajich J.E."/>
            <person name="Spatafora J.W."/>
            <person name="Visel A."/>
            <person name="Grigoriev I.V."/>
        </authorList>
    </citation>
    <scope>NUCLEOTIDE SEQUENCE [LARGE SCALE GENOMIC DNA]</scope>
    <source>
        <strain evidence="3 4">PL171</strain>
    </source>
</reference>
<evidence type="ECO:0000256" key="2">
    <source>
        <dbReference type="SAM" id="SignalP"/>
    </source>
</evidence>
<keyword evidence="2" id="KW-0732">Signal</keyword>
<protein>
    <submittedName>
        <fullName evidence="3">Uncharacterized protein</fullName>
    </submittedName>
</protein>
<feature type="region of interest" description="Disordered" evidence="1">
    <location>
        <begin position="1"/>
        <end position="20"/>
    </location>
</feature>
<gene>
    <name evidence="3" type="ORF">BCR44DRAFT_85969</name>
</gene>
<dbReference type="Proteomes" id="UP000193411">
    <property type="component" value="Unassembled WGS sequence"/>
</dbReference>